<sequence>MNGSAENDASPNEVAAGDVPPPLPPNDGDAWYAPDVRTQYEVVPEVVVTVRDGDGVGFRYEVSEPGLGPREESALRTVDDHFSVVNRRRPLTREGTAERAEAGVPPKYRRVFDRLLDVSPAARRRIEYYALCELRLLGEMTPLALDDRIEVVDVSQDGADGTLVVHTENYAPATTSYRTDAEFADRVAGERLRHYTVPFCGFDVDVVLHRDHLLGDDRFTTKYAVLEPDLLPGDEELIAECKERIWEANAGEVVEDRRGFVRERARQFLSRRLTARNTRAWVEATEYRVRSALSEYGLALPPVDRRFAEDRLEDLVYYVLRDYVGEGVLSIPIRDPDLEDVEANRVGERVKVIPRAGVVDGTPIGGGRVPTNLAFEDETSFVNVVTQLAAADGVELNASRPSAKVNLRPEGVEETIRCAVALPVISADGPHVSIRKQAADPMTPVDLVRLDALPVELVALLWMLYEHRRVVLFSGPTGVGKTTLMNAHMPFIPYDHRPVSIDEGAREVRLPHETGISLTTREHESEFKRVSMADLMTEANYLNPDVEVIAEVNTPASFETFAEVLNTGHGVVGTTHAEDVETLVNRVVEQGLPVYLLRELDLVVFPHRVDGKRYVAEVVELVDEAGYDALPPTARKGSIEKGGQTLYWNAVLWRETDGSFAVAHDHPRLGDEHRRLSHRVFHRVAAATDREVEAVEAEFLRKRGYVEYLVRENVSDFDRVFGFLSDLRTDEAATVERVRRRMAEGGEERKDEGTGSSEANEAAEAGASGAHR</sequence>
<dbReference type="InterPro" id="IPR027417">
    <property type="entry name" value="P-loop_NTPase"/>
</dbReference>
<feature type="compositionally biased region" description="Basic and acidic residues" evidence="2">
    <location>
        <begin position="738"/>
        <end position="753"/>
    </location>
</feature>
<dbReference type="InterPro" id="IPR001482">
    <property type="entry name" value="T2SS/T4SS_dom"/>
</dbReference>
<comment type="similarity">
    <text evidence="1">Belongs to the GSP E family.</text>
</comment>
<evidence type="ECO:0000256" key="1">
    <source>
        <dbReference type="ARBA" id="ARBA00006611"/>
    </source>
</evidence>
<feature type="domain" description="Bacterial type II secretion system protein E" evidence="3">
    <location>
        <begin position="405"/>
        <end position="598"/>
    </location>
</feature>
<accession>A0ABU2FZM0</accession>
<evidence type="ECO:0000259" key="3">
    <source>
        <dbReference type="Pfam" id="PF00437"/>
    </source>
</evidence>
<dbReference type="Proteomes" id="UP001254813">
    <property type="component" value="Unassembled WGS sequence"/>
</dbReference>
<proteinExistence type="inferred from homology"/>
<dbReference type="EMBL" id="JAMQOQ010000001">
    <property type="protein sequence ID" value="MDS0293676.1"/>
    <property type="molecule type" value="Genomic_DNA"/>
</dbReference>
<name>A0ABU2FZM0_9EURY</name>
<dbReference type="InterPro" id="IPR050921">
    <property type="entry name" value="T4SS_GSP_E_ATPase"/>
</dbReference>
<evidence type="ECO:0000256" key="2">
    <source>
        <dbReference type="SAM" id="MobiDB-lite"/>
    </source>
</evidence>
<feature type="compositionally biased region" description="Polar residues" evidence="2">
    <location>
        <begin position="1"/>
        <end position="10"/>
    </location>
</feature>
<dbReference type="Gene3D" id="3.40.50.300">
    <property type="entry name" value="P-loop containing nucleotide triphosphate hydrolases"/>
    <property type="match status" value="1"/>
</dbReference>
<comment type="caution">
    <text evidence="4">The sequence shown here is derived from an EMBL/GenBank/DDBJ whole genome shotgun (WGS) entry which is preliminary data.</text>
</comment>
<dbReference type="PANTHER" id="PTHR30486:SF14">
    <property type="entry name" value="FLAGELLA ACCESSORY PROTEIN I"/>
    <property type="match status" value="1"/>
</dbReference>
<keyword evidence="5" id="KW-1185">Reference proteome</keyword>
<feature type="region of interest" description="Disordered" evidence="2">
    <location>
        <begin position="1"/>
        <end position="28"/>
    </location>
</feature>
<gene>
    <name evidence="4" type="ORF">NDI79_05750</name>
</gene>
<dbReference type="RefSeq" id="WP_310927486.1">
    <property type="nucleotide sequence ID" value="NZ_JAMQOQ010000001.1"/>
</dbReference>
<feature type="region of interest" description="Disordered" evidence="2">
    <location>
        <begin position="738"/>
        <end position="772"/>
    </location>
</feature>
<feature type="compositionally biased region" description="Low complexity" evidence="2">
    <location>
        <begin position="755"/>
        <end position="772"/>
    </location>
</feature>
<dbReference type="PANTHER" id="PTHR30486">
    <property type="entry name" value="TWITCHING MOTILITY PROTEIN PILT"/>
    <property type="match status" value="1"/>
</dbReference>
<evidence type="ECO:0000313" key="4">
    <source>
        <dbReference type="EMBL" id="MDS0293676.1"/>
    </source>
</evidence>
<dbReference type="SUPFAM" id="SSF52540">
    <property type="entry name" value="P-loop containing nucleoside triphosphate hydrolases"/>
    <property type="match status" value="1"/>
</dbReference>
<dbReference type="Pfam" id="PF00437">
    <property type="entry name" value="T2SSE"/>
    <property type="match status" value="1"/>
</dbReference>
<protein>
    <submittedName>
        <fullName evidence="4">Type II/IV secretion system ATPase subunit</fullName>
    </submittedName>
</protein>
<evidence type="ECO:0000313" key="5">
    <source>
        <dbReference type="Proteomes" id="UP001254813"/>
    </source>
</evidence>
<dbReference type="Gene3D" id="3.30.450.380">
    <property type="match status" value="2"/>
</dbReference>
<reference evidence="4 5" key="1">
    <citation type="submission" date="2022-06" db="EMBL/GenBank/DDBJ databases">
        <title>Halogeometricum sp. a new haloarchaeum isolate from saline soil.</title>
        <authorList>
            <person name="Strakova D."/>
            <person name="Galisteo C."/>
            <person name="Sanchez-Porro C."/>
            <person name="Ventosa A."/>
        </authorList>
    </citation>
    <scope>NUCLEOTIDE SEQUENCE [LARGE SCALE GENOMIC DNA]</scope>
    <source>
        <strain evidence="5">S3BR25-2</strain>
    </source>
</reference>
<organism evidence="4 5">
    <name type="scientific">Halogeometricum luteum</name>
    <dbReference type="NCBI Taxonomy" id="2950537"/>
    <lineage>
        <taxon>Archaea</taxon>
        <taxon>Methanobacteriati</taxon>
        <taxon>Methanobacteriota</taxon>
        <taxon>Stenosarchaea group</taxon>
        <taxon>Halobacteria</taxon>
        <taxon>Halobacteriales</taxon>
        <taxon>Haloferacaceae</taxon>
        <taxon>Halogeometricum</taxon>
    </lineage>
</organism>